<dbReference type="SUPFAM" id="SSF56399">
    <property type="entry name" value="ADP-ribosylation"/>
    <property type="match status" value="1"/>
</dbReference>
<accession>Q2RX28</accession>
<reference evidence="1 2" key="1">
    <citation type="journal article" date="2011" name="Stand. Genomic Sci.">
        <title>Complete genome sequence of Rhodospirillum rubrum type strain (S1).</title>
        <authorList>
            <person name="Munk A.C."/>
            <person name="Copeland A."/>
            <person name="Lucas S."/>
            <person name="Lapidus A."/>
            <person name="Del Rio T.G."/>
            <person name="Barry K."/>
            <person name="Detter J.C."/>
            <person name="Hammon N."/>
            <person name="Israni S."/>
            <person name="Pitluck S."/>
            <person name="Brettin T."/>
            <person name="Bruce D."/>
            <person name="Han C."/>
            <person name="Tapia R."/>
            <person name="Gilna P."/>
            <person name="Schmutz J."/>
            <person name="Larimer F."/>
            <person name="Land M."/>
            <person name="Kyrpides N.C."/>
            <person name="Mavromatis K."/>
            <person name="Richardson P."/>
            <person name="Rohde M."/>
            <person name="Goker M."/>
            <person name="Klenk H.P."/>
            <person name="Zhang Y."/>
            <person name="Roberts G.P."/>
            <person name="Reslewic S."/>
            <person name="Schwartz D.C."/>
        </authorList>
    </citation>
    <scope>NUCLEOTIDE SEQUENCE [LARGE SCALE GENOMIC DNA]</scope>
    <source>
        <strain evidence="2">ATCC 11170 / ATH 1.1.1 / DSM 467 / LMG 4362 / NCIMB 8255 / S1</strain>
    </source>
</reference>
<proteinExistence type="predicted"/>
<dbReference type="HOGENOM" id="CLU_129452_0_0_5"/>
<dbReference type="PANTHER" id="PTHR34129:SF1">
    <property type="entry name" value="DUF952 DOMAIN-CONTAINING PROTEIN"/>
    <property type="match status" value="1"/>
</dbReference>
<keyword evidence="2" id="KW-1185">Reference proteome</keyword>
<gene>
    <name evidence="1" type="ordered locus">Rru_A0513</name>
</gene>
<protein>
    <submittedName>
        <fullName evidence="1">Uncharacterized protein</fullName>
    </submittedName>
</protein>
<dbReference type="AlphaFoldDB" id="Q2RX28"/>
<sequence>MSKQRLYHLCARDAWRAAASQGRYEGSALDRSDGFIHCSTLEQVEATANRFFAGRTDLVLLTINPARIDGDLRWEAAASRDGELFPHVYGVLPLEAVLSAETWQPDRDGLFRLSVTDDTPL</sequence>
<dbReference type="InterPro" id="IPR009297">
    <property type="entry name" value="DUF952"/>
</dbReference>
<dbReference type="Proteomes" id="UP000001929">
    <property type="component" value="Chromosome"/>
</dbReference>
<dbReference type="PhylomeDB" id="Q2RX28"/>
<dbReference type="KEGG" id="rru:Rru_A0513"/>
<evidence type="ECO:0000313" key="2">
    <source>
        <dbReference type="Proteomes" id="UP000001929"/>
    </source>
</evidence>
<dbReference type="EMBL" id="CP000230">
    <property type="protein sequence ID" value="ABC21317.1"/>
    <property type="molecule type" value="Genomic_DNA"/>
</dbReference>
<dbReference type="EnsemblBacteria" id="ABC21317">
    <property type="protein sequence ID" value="ABC21317"/>
    <property type="gene ID" value="Rru_A0513"/>
</dbReference>
<dbReference type="PATRIC" id="fig|269796.9.peg.567"/>
<dbReference type="STRING" id="269796.Rru_A0513"/>
<dbReference type="eggNOG" id="COG3502">
    <property type="taxonomic scope" value="Bacteria"/>
</dbReference>
<dbReference type="PANTHER" id="PTHR34129">
    <property type="entry name" value="BLR1139 PROTEIN"/>
    <property type="match status" value="1"/>
</dbReference>
<dbReference type="RefSeq" id="WP_011388271.1">
    <property type="nucleotide sequence ID" value="NC_007643.1"/>
</dbReference>
<organism evidence="1 2">
    <name type="scientific">Rhodospirillum rubrum (strain ATCC 11170 / ATH 1.1.1 / DSM 467 / LMG 4362 / NCIMB 8255 / S1)</name>
    <dbReference type="NCBI Taxonomy" id="269796"/>
    <lineage>
        <taxon>Bacteria</taxon>
        <taxon>Pseudomonadati</taxon>
        <taxon>Pseudomonadota</taxon>
        <taxon>Alphaproteobacteria</taxon>
        <taxon>Rhodospirillales</taxon>
        <taxon>Rhodospirillaceae</taxon>
        <taxon>Rhodospirillum</taxon>
    </lineage>
</organism>
<name>Q2RX28_RHORT</name>
<dbReference type="Gene3D" id="3.20.170.20">
    <property type="entry name" value="Protein of unknown function DUF952"/>
    <property type="match status" value="1"/>
</dbReference>
<evidence type="ECO:0000313" key="1">
    <source>
        <dbReference type="EMBL" id="ABC21317.1"/>
    </source>
</evidence>
<dbReference type="Pfam" id="PF06108">
    <property type="entry name" value="DUF952"/>
    <property type="match status" value="1"/>
</dbReference>